<feature type="transmembrane region" description="Helical" evidence="1">
    <location>
        <begin position="35"/>
        <end position="54"/>
    </location>
</feature>
<reference evidence="3" key="1">
    <citation type="journal article" date="2019" name="Int. J. Syst. Evol. Microbiol.">
        <title>The Global Catalogue of Microorganisms (GCM) 10K type strain sequencing project: providing services to taxonomists for standard genome sequencing and annotation.</title>
        <authorList>
            <consortium name="The Broad Institute Genomics Platform"/>
            <consortium name="The Broad Institute Genome Sequencing Center for Infectious Disease"/>
            <person name="Wu L."/>
            <person name="Ma J."/>
        </authorList>
    </citation>
    <scope>NUCLEOTIDE SEQUENCE [LARGE SCALE GENOMIC DNA]</scope>
    <source>
        <strain evidence="3">JCM 9458</strain>
    </source>
</reference>
<comment type="caution">
    <text evidence="2">The sequence shown here is derived from an EMBL/GenBank/DDBJ whole genome shotgun (WGS) entry which is preliminary data.</text>
</comment>
<dbReference type="Proteomes" id="UP001501676">
    <property type="component" value="Unassembled WGS sequence"/>
</dbReference>
<evidence type="ECO:0008006" key="4">
    <source>
        <dbReference type="Google" id="ProtNLM"/>
    </source>
</evidence>
<organism evidence="2 3">
    <name type="scientific">Cryptosporangium minutisporangium</name>
    <dbReference type="NCBI Taxonomy" id="113569"/>
    <lineage>
        <taxon>Bacteria</taxon>
        <taxon>Bacillati</taxon>
        <taxon>Actinomycetota</taxon>
        <taxon>Actinomycetes</taxon>
        <taxon>Cryptosporangiales</taxon>
        <taxon>Cryptosporangiaceae</taxon>
        <taxon>Cryptosporangium</taxon>
    </lineage>
</organism>
<keyword evidence="3" id="KW-1185">Reference proteome</keyword>
<feature type="transmembrane region" description="Helical" evidence="1">
    <location>
        <begin position="115"/>
        <end position="135"/>
    </location>
</feature>
<proteinExistence type="predicted"/>
<evidence type="ECO:0000256" key="1">
    <source>
        <dbReference type="SAM" id="Phobius"/>
    </source>
</evidence>
<dbReference type="RefSeq" id="WP_345730967.1">
    <property type="nucleotide sequence ID" value="NZ_BAAAYN010000037.1"/>
</dbReference>
<feature type="transmembrane region" description="Helical" evidence="1">
    <location>
        <begin position="60"/>
        <end position="79"/>
    </location>
</feature>
<evidence type="ECO:0000313" key="3">
    <source>
        <dbReference type="Proteomes" id="UP001501676"/>
    </source>
</evidence>
<evidence type="ECO:0000313" key="2">
    <source>
        <dbReference type="EMBL" id="GAA3392297.1"/>
    </source>
</evidence>
<gene>
    <name evidence="2" type="ORF">GCM10020369_53440</name>
</gene>
<accession>A0ABP6T4C0</accession>
<keyword evidence="1" id="KW-0812">Transmembrane</keyword>
<keyword evidence="1" id="KW-1133">Transmembrane helix</keyword>
<keyword evidence="1" id="KW-0472">Membrane</keyword>
<name>A0ABP6T4C0_9ACTN</name>
<sequence length="144" mass="15176">MESIDRTPGPAEARDALASIEHAQRAVRDTPWPTWIYPVNAVLVGAMASTFLLAEHGTLALLAVASTVVGLNVAAGYRMGAPWTVPTSRTFLAAVAASFLCVLAAMVVADLTERAWPVVVLAIAATVIYLVGGVVHRRSTGRPR</sequence>
<protein>
    <recommendedName>
        <fullName evidence="4">Amino acid permease</fullName>
    </recommendedName>
</protein>
<feature type="transmembrane region" description="Helical" evidence="1">
    <location>
        <begin position="91"/>
        <end position="109"/>
    </location>
</feature>
<dbReference type="EMBL" id="BAAAYN010000037">
    <property type="protein sequence ID" value="GAA3392297.1"/>
    <property type="molecule type" value="Genomic_DNA"/>
</dbReference>